<dbReference type="EMBL" id="JAACJM010000032">
    <property type="protein sequence ID" value="KAF5364594.1"/>
    <property type="molecule type" value="Genomic_DNA"/>
</dbReference>
<dbReference type="AlphaFoldDB" id="A0A8H5GGF8"/>
<dbReference type="InterPro" id="IPR001466">
    <property type="entry name" value="Beta-lactam-related"/>
</dbReference>
<keyword evidence="3" id="KW-1185">Reference proteome</keyword>
<dbReference type="Gene3D" id="3.40.710.10">
    <property type="entry name" value="DD-peptidase/beta-lactamase superfamily"/>
    <property type="match status" value="1"/>
</dbReference>
<comment type="caution">
    <text evidence="2">The sequence shown here is derived from an EMBL/GenBank/DDBJ whole genome shotgun (WGS) entry which is preliminary data.</text>
</comment>
<dbReference type="OrthoDB" id="428260at2759"/>
<organism evidence="2 3">
    <name type="scientific">Tetrapyrgos nigripes</name>
    <dbReference type="NCBI Taxonomy" id="182062"/>
    <lineage>
        <taxon>Eukaryota</taxon>
        <taxon>Fungi</taxon>
        <taxon>Dikarya</taxon>
        <taxon>Basidiomycota</taxon>
        <taxon>Agaricomycotina</taxon>
        <taxon>Agaricomycetes</taxon>
        <taxon>Agaricomycetidae</taxon>
        <taxon>Agaricales</taxon>
        <taxon>Marasmiineae</taxon>
        <taxon>Marasmiaceae</taxon>
        <taxon>Tetrapyrgos</taxon>
    </lineage>
</organism>
<evidence type="ECO:0000313" key="2">
    <source>
        <dbReference type="EMBL" id="KAF5364594.1"/>
    </source>
</evidence>
<protein>
    <recommendedName>
        <fullName evidence="1">Beta-lactamase-related domain-containing protein</fullName>
    </recommendedName>
</protein>
<accession>A0A8H5GGF8</accession>
<name>A0A8H5GGF8_9AGAR</name>
<gene>
    <name evidence="2" type="ORF">D9758_005585</name>
</gene>
<dbReference type="InterPro" id="IPR050789">
    <property type="entry name" value="Diverse_Enzym_Activities"/>
</dbReference>
<dbReference type="PANTHER" id="PTHR43283:SF3">
    <property type="entry name" value="BETA-LACTAMASE FAMILY PROTEIN (AFU_ORTHOLOGUE AFUA_5G07500)"/>
    <property type="match status" value="1"/>
</dbReference>
<dbReference type="Proteomes" id="UP000559256">
    <property type="component" value="Unassembled WGS sequence"/>
</dbReference>
<reference evidence="2 3" key="1">
    <citation type="journal article" date="2020" name="ISME J.">
        <title>Uncovering the hidden diversity of litter-decomposition mechanisms in mushroom-forming fungi.</title>
        <authorList>
            <person name="Floudas D."/>
            <person name="Bentzer J."/>
            <person name="Ahren D."/>
            <person name="Johansson T."/>
            <person name="Persson P."/>
            <person name="Tunlid A."/>
        </authorList>
    </citation>
    <scope>NUCLEOTIDE SEQUENCE [LARGE SCALE GENOMIC DNA]</scope>
    <source>
        <strain evidence="2 3">CBS 291.85</strain>
    </source>
</reference>
<feature type="domain" description="Beta-lactamase-related" evidence="1">
    <location>
        <begin position="15"/>
        <end position="370"/>
    </location>
</feature>
<dbReference type="InterPro" id="IPR012338">
    <property type="entry name" value="Beta-lactam/transpept-like"/>
</dbReference>
<dbReference type="SUPFAM" id="SSF56601">
    <property type="entry name" value="beta-lactamase/transpeptidase-like"/>
    <property type="match status" value="1"/>
</dbReference>
<evidence type="ECO:0000259" key="1">
    <source>
        <dbReference type="Pfam" id="PF00144"/>
    </source>
</evidence>
<proteinExistence type="predicted"/>
<sequence>MTAQNIANACSLLAEACKDQNKIPGAVLFAADRSGKTLIHEAAGVRQLGSSEPMSKDALFWLASCTKLITVISALQLIEQGKLQLDTPVREVVPEITKLEQGYNTLTTLRHLLTHTSGQSYSFFNHDTAAYFAEHNLSPVGHKLASIMAPLVAEPGTKLEYSTSIDWVGLMVERVSGLTLDAYFKKHIFEPLGIKNITVLPQTGIPGGVKPHLAGMHFRNKDGTLRAIEHVQEMDESKQELQYGGGSGYGNASEYCQILVALMNEGTHPVTKGKILSPAGVKELLKDQLTDEKLIRDLDRSFDAAQPDFTNPFIMLEGVPKNWSFAGCKTPQGLPTGRTSQSVWWAGLANVYWFLDNESGVCGMIQSQILPFYDPHVLPLFFMQIEPELHKAVKGA</sequence>
<dbReference type="Pfam" id="PF00144">
    <property type="entry name" value="Beta-lactamase"/>
    <property type="match status" value="1"/>
</dbReference>
<dbReference type="PANTHER" id="PTHR43283">
    <property type="entry name" value="BETA-LACTAMASE-RELATED"/>
    <property type="match status" value="1"/>
</dbReference>
<evidence type="ECO:0000313" key="3">
    <source>
        <dbReference type="Proteomes" id="UP000559256"/>
    </source>
</evidence>